<keyword evidence="2 9" id="KW-0813">Transport</keyword>
<evidence type="ECO:0000256" key="2">
    <source>
        <dbReference type="ARBA" id="ARBA00022448"/>
    </source>
</evidence>
<feature type="transmembrane region" description="Helical" evidence="9">
    <location>
        <begin position="259"/>
        <end position="285"/>
    </location>
</feature>
<keyword evidence="7 9" id="KW-0472">Membrane</keyword>
<evidence type="ECO:0000256" key="4">
    <source>
        <dbReference type="ARBA" id="ARBA00022519"/>
    </source>
</evidence>
<dbReference type="OrthoDB" id="9805855at2"/>
<dbReference type="PATRIC" id="fig|1235990.3.peg.19"/>
<name>U3U6X3_9GAMM</name>
<dbReference type="CDD" id="cd06261">
    <property type="entry name" value="TM_PBP2"/>
    <property type="match status" value="1"/>
</dbReference>
<dbReference type="GO" id="GO:0005886">
    <property type="term" value="C:plasma membrane"/>
    <property type="evidence" value="ECO:0007669"/>
    <property type="project" value="UniProtKB-SubCell"/>
</dbReference>
<feature type="transmembrane region" description="Helical" evidence="9">
    <location>
        <begin position="135"/>
        <end position="158"/>
    </location>
</feature>
<dbReference type="Pfam" id="PF00528">
    <property type="entry name" value="BPD_transp_1"/>
    <property type="match status" value="1"/>
</dbReference>
<dbReference type="AlphaFoldDB" id="U3U6X3"/>
<dbReference type="InterPro" id="IPR045621">
    <property type="entry name" value="BPD_transp_1_N"/>
</dbReference>
<feature type="transmembrane region" description="Helical" evidence="9">
    <location>
        <begin position="201"/>
        <end position="221"/>
    </location>
</feature>
<dbReference type="InterPro" id="IPR035906">
    <property type="entry name" value="MetI-like_sf"/>
</dbReference>
<dbReference type="EMBL" id="AP012554">
    <property type="protein sequence ID" value="BAN99988.1"/>
    <property type="molecule type" value="Genomic_DNA"/>
</dbReference>
<reference evidence="11 12" key="1">
    <citation type="submission" date="2012-10" db="EMBL/GenBank/DDBJ databases">
        <title>Genome sequence of the symbiont of the pentatomidae stink bug Halyomorpha halys.</title>
        <authorList>
            <person name="Kobayashi H."/>
            <person name="Fujii-Muramatsu R."/>
            <person name="Takeishi K."/>
            <person name="Noda H."/>
        </authorList>
    </citation>
    <scope>NUCLEOTIDE SEQUENCE [LARGE SCALE GENOMIC DNA]</scope>
</reference>
<dbReference type="Proteomes" id="UP000016900">
    <property type="component" value="Chromosome"/>
</dbReference>
<evidence type="ECO:0000256" key="9">
    <source>
        <dbReference type="RuleBase" id="RU363032"/>
    </source>
</evidence>
<dbReference type="eggNOG" id="COG0601">
    <property type="taxonomic scope" value="Bacteria"/>
</dbReference>
<feature type="transmembrane region" description="Helical" evidence="9">
    <location>
        <begin position="12"/>
        <end position="30"/>
    </location>
</feature>
<dbReference type="NCBIfam" id="NF008161">
    <property type="entry name" value="PRK10914.1"/>
    <property type="match status" value="1"/>
</dbReference>
<keyword evidence="3" id="KW-1003">Cell membrane</keyword>
<evidence type="ECO:0000313" key="11">
    <source>
        <dbReference type="EMBL" id="BAN99988.1"/>
    </source>
</evidence>
<keyword evidence="4" id="KW-0997">Cell inner membrane</keyword>
<evidence type="ECO:0000256" key="3">
    <source>
        <dbReference type="ARBA" id="ARBA00022475"/>
    </source>
</evidence>
<dbReference type="PANTHER" id="PTHR43163">
    <property type="entry name" value="DIPEPTIDE TRANSPORT SYSTEM PERMEASE PROTEIN DPPB-RELATED"/>
    <property type="match status" value="1"/>
</dbReference>
<gene>
    <name evidence="11" type="primary">dppB</name>
    <name evidence="11" type="ORF">HHS_00190</name>
</gene>
<feature type="transmembrane region" description="Helical" evidence="9">
    <location>
        <begin position="305"/>
        <end position="331"/>
    </location>
</feature>
<protein>
    <submittedName>
        <fullName evidence="11">Dipeptide transporter permease DppB</fullName>
    </submittedName>
</protein>
<dbReference type="GO" id="GO:0071916">
    <property type="term" value="F:dipeptide transmembrane transporter activity"/>
    <property type="evidence" value="ECO:0007669"/>
    <property type="project" value="TreeGrafter"/>
</dbReference>
<organism evidence="11 12">
    <name type="scientific">Candidatus Pantoea carbekii</name>
    <dbReference type="NCBI Taxonomy" id="1235990"/>
    <lineage>
        <taxon>Bacteria</taxon>
        <taxon>Pseudomonadati</taxon>
        <taxon>Pseudomonadota</taxon>
        <taxon>Gammaproteobacteria</taxon>
        <taxon>Enterobacterales</taxon>
        <taxon>Erwiniaceae</taxon>
        <taxon>Pantoea</taxon>
    </lineage>
</organism>
<feature type="domain" description="ABC transmembrane type-1" evidence="10">
    <location>
        <begin position="96"/>
        <end position="324"/>
    </location>
</feature>
<evidence type="ECO:0000256" key="5">
    <source>
        <dbReference type="ARBA" id="ARBA00022692"/>
    </source>
</evidence>
<evidence type="ECO:0000313" key="12">
    <source>
        <dbReference type="Proteomes" id="UP000016900"/>
    </source>
</evidence>
<dbReference type="Pfam" id="PF19300">
    <property type="entry name" value="BPD_transp_1_N"/>
    <property type="match status" value="1"/>
</dbReference>
<sequence length="338" mass="37876">MLYFVLRRLGMMIPTLVSITLLTFAFVHFIPGDPLLIMIGEHGISSEHHAELMAQFGLDQPLWKQYINYINGILHGNLGVSLKSHMPVWDEFVPRFKATVELSIFAMLFAIIVGIPIGVLAAVKRGSIFDHIAVSISLTGYSMPIFWWGMMLIMLISVKFNLTPVSGRISDIVLLDESKPLTGFMLIDTLFWGELGDFKDALMHLILPTIVLGTIPLAIIVRMTRSSMLEVLNEDYIRTARAKGLTQRRVIMVHALRNAILPVVTVIGLQTGSLLTGALLTETIFSWPGLGRWLLESIERRDYPVVQSGVLLVAILIILFNVLVDLLYGLINPRIRYK</sequence>
<comment type="subcellular location">
    <subcellularLocation>
        <location evidence="1">Cell inner membrane</location>
        <topology evidence="1">Multi-pass membrane protein</topology>
    </subcellularLocation>
    <subcellularLocation>
        <location evidence="9">Cell membrane</location>
        <topology evidence="9">Multi-pass membrane protein</topology>
    </subcellularLocation>
</comment>
<dbReference type="STRING" id="1235990.BMSBPS_0486"/>
<keyword evidence="6 9" id="KW-1133">Transmembrane helix</keyword>
<accession>U3U6X3</accession>
<evidence type="ECO:0000256" key="8">
    <source>
        <dbReference type="ARBA" id="ARBA00024202"/>
    </source>
</evidence>
<proteinExistence type="inferred from homology"/>
<evidence type="ECO:0000256" key="6">
    <source>
        <dbReference type="ARBA" id="ARBA00022989"/>
    </source>
</evidence>
<dbReference type="Gene3D" id="1.10.3720.10">
    <property type="entry name" value="MetI-like"/>
    <property type="match status" value="1"/>
</dbReference>
<dbReference type="KEGG" id="hhs:HHS_00190"/>
<dbReference type="PANTHER" id="PTHR43163:SF6">
    <property type="entry name" value="DIPEPTIDE TRANSPORT SYSTEM PERMEASE PROTEIN DPPB-RELATED"/>
    <property type="match status" value="1"/>
</dbReference>
<keyword evidence="5 9" id="KW-0812">Transmembrane</keyword>
<comment type="similarity">
    <text evidence="8">Belongs to the binding-protein-dependent transport system permease family. OppBC subfamily.</text>
</comment>
<evidence type="ECO:0000259" key="10">
    <source>
        <dbReference type="PROSITE" id="PS50928"/>
    </source>
</evidence>
<evidence type="ECO:0000256" key="7">
    <source>
        <dbReference type="ARBA" id="ARBA00023136"/>
    </source>
</evidence>
<evidence type="ECO:0000256" key="1">
    <source>
        <dbReference type="ARBA" id="ARBA00004429"/>
    </source>
</evidence>
<keyword evidence="12" id="KW-1185">Reference proteome</keyword>
<dbReference type="PROSITE" id="PS50928">
    <property type="entry name" value="ABC_TM1"/>
    <property type="match status" value="1"/>
</dbReference>
<dbReference type="SUPFAM" id="SSF161098">
    <property type="entry name" value="MetI-like"/>
    <property type="match status" value="1"/>
</dbReference>
<dbReference type="InterPro" id="IPR000515">
    <property type="entry name" value="MetI-like"/>
</dbReference>
<feature type="transmembrane region" description="Helical" evidence="9">
    <location>
        <begin position="102"/>
        <end position="123"/>
    </location>
</feature>